<evidence type="ECO:0000256" key="1">
    <source>
        <dbReference type="SAM" id="MobiDB-lite"/>
    </source>
</evidence>
<dbReference type="AlphaFoldDB" id="A0A2P4EQ74"/>
<dbReference type="InterPro" id="IPR011856">
    <property type="entry name" value="tRNA_endonuc-like_dom_sf"/>
</dbReference>
<keyword evidence="4" id="KW-0255">Endonuclease</keyword>
<protein>
    <submittedName>
        <fullName evidence="4">Restriction endonuclease</fullName>
    </submittedName>
</protein>
<feature type="region of interest" description="Disordered" evidence="1">
    <location>
        <begin position="227"/>
        <end position="251"/>
    </location>
</feature>
<dbReference type="SUPFAM" id="SSF52980">
    <property type="entry name" value="Restriction endonuclease-like"/>
    <property type="match status" value="1"/>
</dbReference>
<sequence>MARKRTSAVEDFIVVLSRLPWWASLLIALVSWLILHPIATAPVAPPVALKPGDMGGILTAQLWRTLAMFGQYLIPFCCLLGAIGSIAARRKRKHLFDSVKTATQPARTIDGLSWQQFEQLIGEAFRKQGYSITETGGNGPDGGVDLILRKHNEKYLVQCKHWRSLKVGVPVVREFFGAMAAEGAVGGYVVTSGQFTAEARAFAEGRNIQLIDGGGLKRLMVRHNPTTPVAEPERRQAAPQPQAPAEPLSNRDGMQIDMPYRFIECTKCGRHAITAGG</sequence>
<keyword evidence="4" id="KW-0378">Hydrolase</keyword>
<feature type="compositionally biased region" description="Low complexity" evidence="1">
    <location>
        <begin position="237"/>
        <end position="247"/>
    </location>
</feature>
<feature type="transmembrane region" description="Helical" evidence="2">
    <location>
        <begin position="69"/>
        <end position="88"/>
    </location>
</feature>
<dbReference type="Proteomes" id="UP000243451">
    <property type="component" value="Unassembled WGS sequence"/>
</dbReference>
<dbReference type="GO" id="GO:0015666">
    <property type="term" value="F:restriction endodeoxyribonuclease activity"/>
    <property type="evidence" value="ECO:0007669"/>
    <property type="project" value="TreeGrafter"/>
</dbReference>
<keyword evidence="4" id="KW-0540">Nuclease</keyword>
<evidence type="ECO:0000259" key="3">
    <source>
        <dbReference type="Pfam" id="PF04471"/>
    </source>
</evidence>
<organism evidence="4 5">
    <name type="scientific">Halopseudomonas oceani</name>
    <dbReference type="NCBI Taxonomy" id="1708783"/>
    <lineage>
        <taxon>Bacteria</taxon>
        <taxon>Pseudomonadati</taxon>
        <taxon>Pseudomonadota</taxon>
        <taxon>Gammaproteobacteria</taxon>
        <taxon>Pseudomonadales</taxon>
        <taxon>Pseudomonadaceae</taxon>
        <taxon>Halopseudomonas</taxon>
    </lineage>
</organism>
<gene>
    <name evidence="4" type="ORF">C1949_19015</name>
</gene>
<dbReference type="GO" id="GO:0003677">
    <property type="term" value="F:DNA binding"/>
    <property type="evidence" value="ECO:0007669"/>
    <property type="project" value="InterPro"/>
</dbReference>
<feature type="non-terminal residue" evidence="4">
    <location>
        <position position="277"/>
    </location>
</feature>
<reference evidence="4 5" key="1">
    <citation type="submission" date="2018-01" db="EMBL/GenBank/DDBJ databases">
        <title>Draft genome of the type strain Pseudomonas oceani DSM 100277 isolated from the deep water in Okinawa trough, northwestern Pacific Ocean.</title>
        <authorList>
            <person name="Gomila M."/>
            <person name="Mulet M."/>
            <person name="Garcia-Valdes E."/>
            <person name="Lalucat J."/>
        </authorList>
    </citation>
    <scope>NUCLEOTIDE SEQUENCE [LARGE SCALE GENOMIC DNA]</scope>
    <source>
        <strain evidence="4 5">DSM 100277</strain>
    </source>
</reference>
<dbReference type="InterPro" id="IPR011335">
    <property type="entry name" value="Restrct_endonuc-II-like"/>
</dbReference>
<evidence type="ECO:0000313" key="5">
    <source>
        <dbReference type="Proteomes" id="UP000243451"/>
    </source>
</evidence>
<dbReference type="Gene3D" id="3.40.1350.10">
    <property type="match status" value="1"/>
</dbReference>
<keyword evidence="5" id="KW-1185">Reference proteome</keyword>
<comment type="caution">
    <text evidence="4">The sequence shown here is derived from an EMBL/GenBank/DDBJ whole genome shotgun (WGS) entry which is preliminary data.</text>
</comment>
<proteinExistence type="predicted"/>
<evidence type="ECO:0000256" key="2">
    <source>
        <dbReference type="SAM" id="Phobius"/>
    </source>
</evidence>
<dbReference type="PANTHER" id="PTHR30015:SF7">
    <property type="entry name" value="TYPE IV METHYL-DIRECTED RESTRICTION ENZYME ECOKMRR"/>
    <property type="match status" value="1"/>
</dbReference>
<dbReference type="InterPro" id="IPR007560">
    <property type="entry name" value="Restrct_endonuc_IV_Mrr"/>
</dbReference>
<dbReference type="OrthoDB" id="5782056at2"/>
<feature type="domain" description="Restriction endonuclease type IV Mrr" evidence="3">
    <location>
        <begin position="110"/>
        <end position="220"/>
    </location>
</feature>
<name>A0A2P4EQ74_9GAMM</name>
<dbReference type="PANTHER" id="PTHR30015">
    <property type="entry name" value="MRR RESTRICTION SYSTEM PROTEIN"/>
    <property type="match status" value="1"/>
</dbReference>
<keyword evidence="2" id="KW-0812">Transmembrane</keyword>
<dbReference type="InterPro" id="IPR052906">
    <property type="entry name" value="Type_IV_Methyl-Rstrct_Enzyme"/>
</dbReference>
<feature type="transmembrane region" description="Helical" evidence="2">
    <location>
        <begin position="12"/>
        <end position="35"/>
    </location>
</feature>
<keyword evidence="2" id="KW-1133">Transmembrane helix</keyword>
<keyword evidence="2" id="KW-0472">Membrane</keyword>
<accession>A0A2P4EQ74</accession>
<dbReference type="EMBL" id="PPSK01000042">
    <property type="protein sequence ID" value="POB00770.1"/>
    <property type="molecule type" value="Genomic_DNA"/>
</dbReference>
<dbReference type="Pfam" id="PF04471">
    <property type="entry name" value="Mrr_cat"/>
    <property type="match status" value="1"/>
</dbReference>
<dbReference type="GO" id="GO:0009307">
    <property type="term" value="P:DNA restriction-modification system"/>
    <property type="evidence" value="ECO:0007669"/>
    <property type="project" value="InterPro"/>
</dbReference>
<dbReference type="RefSeq" id="WP_104739939.1">
    <property type="nucleotide sequence ID" value="NZ_PPSK01000042.1"/>
</dbReference>
<evidence type="ECO:0000313" key="4">
    <source>
        <dbReference type="EMBL" id="POB00770.1"/>
    </source>
</evidence>